<protein>
    <submittedName>
        <fullName evidence="1">Uncharacterized protein</fullName>
    </submittedName>
</protein>
<sequence length="160" mass="17105">MAVFLRKMLGIGGLPPDMRAEVEAEGVLVLAEFIPVTYRFSGNLPGKVAKGNISSYVGTLAVTRRRVLGTLSSVPNKAARAVDHEWNAPRGTMVEAVLDESGLTLSGSDLSAIDPTFAGSVSLHYKTPLSDEVLAALPEREFVFDVPPKFVYSVCGIPSR</sequence>
<name>A0A9X2YKE7_9MYCO</name>
<proteinExistence type="predicted"/>
<dbReference type="RefSeq" id="WP_263995731.1">
    <property type="nucleotide sequence ID" value="NZ_JACKVK010000008.1"/>
</dbReference>
<reference evidence="1" key="1">
    <citation type="submission" date="2020-07" db="EMBL/GenBank/DDBJ databases">
        <authorList>
            <person name="Pettersson B.M.F."/>
            <person name="Behra P.R.K."/>
            <person name="Ramesh M."/>
            <person name="Das S."/>
            <person name="Dasgupta S."/>
            <person name="Kirsebom L.A."/>
        </authorList>
    </citation>
    <scope>NUCLEOTIDE SEQUENCE</scope>
    <source>
        <strain evidence="1">DSM 44838</strain>
    </source>
</reference>
<accession>A0A9X2YKE7</accession>
<dbReference type="Proteomes" id="UP001141629">
    <property type="component" value="Unassembled WGS sequence"/>
</dbReference>
<comment type="caution">
    <text evidence="1">The sequence shown here is derived from an EMBL/GenBank/DDBJ whole genome shotgun (WGS) entry which is preliminary data.</text>
</comment>
<dbReference type="AlphaFoldDB" id="A0A9X2YKE7"/>
<keyword evidence="2" id="KW-1185">Reference proteome</keyword>
<dbReference type="EMBL" id="JACKVK010000008">
    <property type="protein sequence ID" value="MCV7420942.1"/>
    <property type="molecule type" value="Genomic_DNA"/>
</dbReference>
<evidence type="ECO:0000313" key="2">
    <source>
        <dbReference type="Proteomes" id="UP001141629"/>
    </source>
</evidence>
<reference evidence="1" key="2">
    <citation type="journal article" date="2022" name="BMC Genomics">
        <title>Comparative genome analysis of mycobacteria focusing on tRNA and non-coding RNA.</title>
        <authorList>
            <person name="Behra P.R.K."/>
            <person name="Pettersson B.M.F."/>
            <person name="Ramesh M."/>
            <person name="Das S."/>
            <person name="Dasgupta S."/>
            <person name="Kirsebom L.A."/>
        </authorList>
    </citation>
    <scope>NUCLEOTIDE SEQUENCE</scope>
    <source>
        <strain evidence="1">DSM 44838</strain>
    </source>
</reference>
<gene>
    <name evidence="1" type="ORF">H7K45_10370</name>
</gene>
<organism evidence="1 2">
    <name type="scientific">Mycobacterium yunnanensis</name>
    <dbReference type="NCBI Taxonomy" id="368477"/>
    <lineage>
        <taxon>Bacteria</taxon>
        <taxon>Bacillati</taxon>
        <taxon>Actinomycetota</taxon>
        <taxon>Actinomycetes</taxon>
        <taxon>Mycobacteriales</taxon>
        <taxon>Mycobacteriaceae</taxon>
        <taxon>Mycobacterium</taxon>
    </lineage>
</organism>
<evidence type="ECO:0000313" key="1">
    <source>
        <dbReference type="EMBL" id="MCV7420942.1"/>
    </source>
</evidence>